<keyword evidence="3 6" id="KW-0547">Nucleotide-binding</keyword>
<comment type="caution">
    <text evidence="8">The sequence shown here is derived from an EMBL/GenBank/DDBJ whole genome shotgun (WGS) entry which is preliminary data.</text>
</comment>
<dbReference type="PANTHER" id="PTHR46566">
    <property type="entry name" value="1-PHOSPHOFRUCTOKINASE-RELATED"/>
    <property type="match status" value="1"/>
</dbReference>
<keyword evidence="9" id="KW-1185">Reference proteome</keyword>
<keyword evidence="2 6" id="KW-0808">Transferase</keyword>
<evidence type="ECO:0000259" key="7">
    <source>
        <dbReference type="Pfam" id="PF00294"/>
    </source>
</evidence>
<evidence type="ECO:0000256" key="3">
    <source>
        <dbReference type="ARBA" id="ARBA00022741"/>
    </source>
</evidence>
<evidence type="ECO:0000256" key="1">
    <source>
        <dbReference type="ARBA" id="ARBA00005380"/>
    </source>
</evidence>
<comment type="similarity">
    <text evidence="1">Belongs to the carbohydrate kinase pfkB family.</text>
</comment>
<feature type="domain" description="Carbohydrate kinase PfkB" evidence="7">
    <location>
        <begin position="10"/>
        <end position="286"/>
    </location>
</feature>
<evidence type="ECO:0000313" key="9">
    <source>
        <dbReference type="Proteomes" id="UP001597519"/>
    </source>
</evidence>
<accession>A0ABW5WZ53</accession>
<dbReference type="SUPFAM" id="SSF53613">
    <property type="entry name" value="Ribokinase-like"/>
    <property type="match status" value="1"/>
</dbReference>
<keyword evidence="4" id="KW-0418">Kinase</keyword>
<comment type="similarity">
    <text evidence="6">Belongs to the carbohydrate kinase PfkB family. LacC subfamily.</text>
</comment>
<dbReference type="InterPro" id="IPR011611">
    <property type="entry name" value="PfkB_dom"/>
</dbReference>
<reference evidence="9" key="1">
    <citation type="journal article" date="2019" name="Int. J. Syst. Evol. Microbiol.">
        <title>The Global Catalogue of Microorganisms (GCM) 10K type strain sequencing project: providing services to taxonomists for standard genome sequencing and annotation.</title>
        <authorList>
            <consortium name="The Broad Institute Genomics Platform"/>
            <consortium name="The Broad Institute Genome Sequencing Center for Infectious Disease"/>
            <person name="Wu L."/>
            <person name="Ma J."/>
        </authorList>
    </citation>
    <scope>NUCLEOTIDE SEQUENCE [LARGE SCALE GENOMIC DNA]</scope>
    <source>
        <strain evidence="9">KCTC 33575</strain>
    </source>
</reference>
<comment type="catalytic activity">
    <reaction evidence="6">
        <text>D-tagatofuranose 6-phosphate + ATP = D-tagatofuranose 1,6-bisphosphate + ADP + H(+)</text>
        <dbReference type="Rhea" id="RHEA:12420"/>
        <dbReference type="ChEBI" id="CHEBI:15378"/>
        <dbReference type="ChEBI" id="CHEBI:30616"/>
        <dbReference type="ChEBI" id="CHEBI:58694"/>
        <dbReference type="ChEBI" id="CHEBI:58695"/>
        <dbReference type="ChEBI" id="CHEBI:456216"/>
        <dbReference type="EC" id="2.7.1.144"/>
    </reaction>
</comment>
<dbReference type="InterPro" id="IPR017583">
    <property type="entry name" value="Tagatose/fructose_Pkinase"/>
</dbReference>
<dbReference type="CDD" id="cd01164">
    <property type="entry name" value="FruK_PfkB_like"/>
    <property type="match status" value="1"/>
</dbReference>
<dbReference type="Pfam" id="PF00294">
    <property type="entry name" value="PfkB"/>
    <property type="match status" value="1"/>
</dbReference>
<evidence type="ECO:0000313" key="8">
    <source>
        <dbReference type="EMBL" id="MFD2831394.1"/>
    </source>
</evidence>
<name>A0ABW5WZ53_9STAP</name>
<dbReference type="NCBIfam" id="TIGR03168">
    <property type="entry name" value="1-PFK"/>
    <property type="match status" value="1"/>
</dbReference>
<protein>
    <recommendedName>
        <fullName evidence="6">Tagatose-6-phosphate kinase</fullName>
        <ecNumber evidence="6">2.7.1.144</ecNumber>
    </recommendedName>
</protein>
<dbReference type="PIRSF" id="PIRSF000535">
    <property type="entry name" value="1PFK/6PFK/LacC"/>
    <property type="match status" value="1"/>
</dbReference>
<keyword evidence="6" id="KW-0423">Lactose metabolism</keyword>
<dbReference type="Gene3D" id="3.40.1190.20">
    <property type="match status" value="1"/>
</dbReference>
<sequence length="306" mass="34307">MIYTITLNPAIDRIIRLKENLQLEHNNKTKQKYIDLGGKATHVSAILTQLGTDNLAMGFYGQNNRDELEVIFDQYNMDHDFHEISDQSTRESTVVINNSGGSYMITEEGLNVSENDIEKLYSKIREKVKADDIVVIAGTPPKGFSPRNLVELIQILKSRQAYIAVDLSKEYLEEAIKAKVNFIKPNEHELNEVYTGSSSVVNKFKNISNEIEDVLCTLGEKGVLFEEGGKVYQAIPPSVELKSDTGAGDAFVAGYIDALSRGLDKFERIRFGIQVSASKVQQYSSCLINIEDFEEINKNIQIIEVS</sequence>
<evidence type="ECO:0000256" key="2">
    <source>
        <dbReference type="ARBA" id="ARBA00022679"/>
    </source>
</evidence>
<comment type="pathway">
    <text evidence="6">Carbohydrate metabolism; D-tagatose 6-phosphate degradation; D-glyceraldehyde 3-phosphate and glycerone phosphate from D-tagatose 6-phosphate: step 1/2.</text>
</comment>
<dbReference type="Proteomes" id="UP001597519">
    <property type="component" value="Unassembled WGS sequence"/>
</dbReference>
<dbReference type="EMBL" id="JBHUOQ010000005">
    <property type="protein sequence ID" value="MFD2831394.1"/>
    <property type="molecule type" value="Genomic_DNA"/>
</dbReference>
<proteinExistence type="inferred from homology"/>
<evidence type="ECO:0000256" key="6">
    <source>
        <dbReference type="PIRNR" id="PIRNR000535"/>
    </source>
</evidence>
<dbReference type="RefSeq" id="WP_377775611.1">
    <property type="nucleotide sequence ID" value="NZ_JBHUOQ010000005.1"/>
</dbReference>
<dbReference type="PANTHER" id="PTHR46566:SF1">
    <property type="entry name" value="1-PHOSPHOFRUCTOKINASE"/>
    <property type="match status" value="1"/>
</dbReference>
<evidence type="ECO:0000256" key="5">
    <source>
        <dbReference type="ARBA" id="ARBA00022840"/>
    </source>
</evidence>
<organism evidence="8 9">
    <name type="scientific">Corticicoccus populi</name>
    <dbReference type="NCBI Taxonomy" id="1812821"/>
    <lineage>
        <taxon>Bacteria</taxon>
        <taxon>Bacillati</taxon>
        <taxon>Bacillota</taxon>
        <taxon>Bacilli</taxon>
        <taxon>Bacillales</taxon>
        <taxon>Staphylococcaceae</taxon>
        <taxon>Corticicoccus</taxon>
    </lineage>
</organism>
<dbReference type="EC" id="2.7.1.144" evidence="6"/>
<gene>
    <name evidence="8" type="ORF">ACFSX4_13040</name>
</gene>
<keyword evidence="5 6" id="KW-0067">ATP-binding</keyword>
<dbReference type="InterPro" id="IPR029056">
    <property type="entry name" value="Ribokinase-like"/>
</dbReference>
<evidence type="ECO:0000256" key="4">
    <source>
        <dbReference type="ARBA" id="ARBA00022777"/>
    </source>
</evidence>